<dbReference type="PANTHER" id="PTHR10091:SF0">
    <property type="entry name" value="GALACTOSE MUTAROTASE"/>
    <property type="match status" value="1"/>
</dbReference>
<dbReference type="InterPro" id="IPR014718">
    <property type="entry name" value="GH-type_carb-bd"/>
</dbReference>
<dbReference type="InterPro" id="IPR008183">
    <property type="entry name" value="Aldose_1/G6P_1-epimerase"/>
</dbReference>
<evidence type="ECO:0000256" key="1">
    <source>
        <dbReference type="ARBA" id="ARBA00005028"/>
    </source>
</evidence>
<evidence type="ECO:0000313" key="6">
    <source>
        <dbReference type="EMBL" id="MCY6482932.1"/>
    </source>
</evidence>
<comment type="caution">
    <text evidence="6">The sequence shown here is derived from an EMBL/GenBank/DDBJ whole genome shotgun (WGS) entry which is preliminary data.</text>
</comment>
<dbReference type="InterPro" id="IPR047215">
    <property type="entry name" value="Galactose_mutarotase-like"/>
</dbReference>
<keyword evidence="7" id="KW-1185">Reference proteome</keyword>
<organism evidence="6 7">
    <name type="scientific">Clostridium aestuarii</name>
    <dbReference type="NCBI Taxonomy" id="338193"/>
    <lineage>
        <taxon>Bacteria</taxon>
        <taxon>Bacillati</taxon>
        <taxon>Bacillota</taxon>
        <taxon>Clostridia</taxon>
        <taxon>Eubacteriales</taxon>
        <taxon>Clostridiaceae</taxon>
        <taxon>Clostridium</taxon>
    </lineage>
</organism>
<dbReference type="Proteomes" id="UP001078443">
    <property type="component" value="Unassembled WGS sequence"/>
</dbReference>
<proteinExistence type="inferred from homology"/>
<dbReference type="Gene3D" id="2.70.98.10">
    <property type="match status" value="1"/>
</dbReference>
<sequence>MKILKNYFGKTKDNKDVYEYTLINEGSSFIKVLNYGGIITEICVPDKCGNIENIVLGLNNIEDYEEKSPCFGAIIGRTAGRISNASFSIDDVEYKLQANNFNANLHGGHLGFNNQIWNVKKIIHEDYAALELSYLSVDGEQGFPGNLNVKTVYKFDNSNVLEISYEAETDKKTIITLTNHSYFNLSGNCKEKILNHDLNINADEYILIDSEGVPKVASSVDNTPFDFRGGKKIKKDIFVEHEQIKYGNGYDHPFILNQANESQVILEDENSGRQLEVSTNQPVVVLFTANSIRKDMILRGGTTSGDHLGVCIETQWYPDAVNNPNFPDYILNPGEKYIAKTTYAFKIK</sequence>
<dbReference type="InterPro" id="IPR015443">
    <property type="entry name" value="Aldose_1-epimerase"/>
</dbReference>
<comment type="catalytic activity">
    <reaction evidence="5">
        <text>alpha-D-glucose = beta-D-glucose</text>
        <dbReference type="Rhea" id="RHEA:10264"/>
        <dbReference type="ChEBI" id="CHEBI:15903"/>
        <dbReference type="ChEBI" id="CHEBI:17925"/>
        <dbReference type="EC" id="5.1.3.3"/>
    </reaction>
</comment>
<dbReference type="NCBIfam" id="NF008277">
    <property type="entry name" value="PRK11055.1"/>
    <property type="match status" value="1"/>
</dbReference>
<evidence type="ECO:0000256" key="3">
    <source>
        <dbReference type="ARBA" id="ARBA00023235"/>
    </source>
</evidence>
<keyword evidence="4 5" id="KW-0119">Carbohydrate metabolism</keyword>
<evidence type="ECO:0000256" key="4">
    <source>
        <dbReference type="ARBA" id="ARBA00023277"/>
    </source>
</evidence>
<comment type="similarity">
    <text evidence="2 5">Belongs to the aldose epimerase family.</text>
</comment>
<accession>A0ABT4CX59</accession>
<keyword evidence="3 5" id="KW-0413">Isomerase</keyword>
<reference evidence="6" key="1">
    <citation type="submission" date="2022-12" db="EMBL/GenBank/DDBJ databases">
        <authorList>
            <person name="Wang J."/>
        </authorList>
    </citation>
    <scope>NUCLEOTIDE SEQUENCE</scope>
    <source>
        <strain evidence="6">HY-45-18</strain>
    </source>
</reference>
<dbReference type="CDD" id="cd09019">
    <property type="entry name" value="galactose_mutarotase_like"/>
    <property type="match status" value="1"/>
</dbReference>
<comment type="pathway">
    <text evidence="1 5">Carbohydrate metabolism; hexose metabolism.</text>
</comment>
<dbReference type="SUPFAM" id="SSF74650">
    <property type="entry name" value="Galactose mutarotase-like"/>
    <property type="match status" value="1"/>
</dbReference>
<dbReference type="InterPro" id="IPR011013">
    <property type="entry name" value="Gal_mutarotase_sf_dom"/>
</dbReference>
<dbReference type="PANTHER" id="PTHR10091">
    <property type="entry name" value="ALDOSE-1-EPIMERASE"/>
    <property type="match status" value="1"/>
</dbReference>
<dbReference type="EC" id="5.1.3.3" evidence="5"/>
<evidence type="ECO:0000313" key="7">
    <source>
        <dbReference type="Proteomes" id="UP001078443"/>
    </source>
</evidence>
<dbReference type="Pfam" id="PF01263">
    <property type="entry name" value="Aldose_epim"/>
    <property type="match status" value="1"/>
</dbReference>
<protein>
    <recommendedName>
        <fullName evidence="5">Aldose 1-epimerase</fullName>
        <ecNumber evidence="5">5.1.3.3</ecNumber>
    </recommendedName>
</protein>
<evidence type="ECO:0000256" key="5">
    <source>
        <dbReference type="PIRNR" id="PIRNR005096"/>
    </source>
</evidence>
<dbReference type="EMBL" id="JAPQER010000001">
    <property type="protein sequence ID" value="MCY6482932.1"/>
    <property type="molecule type" value="Genomic_DNA"/>
</dbReference>
<evidence type="ECO:0000256" key="2">
    <source>
        <dbReference type="ARBA" id="ARBA00006206"/>
    </source>
</evidence>
<dbReference type="PIRSF" id="PIRSF005096">
    <property type="entry name" value="GALM"/>
    <property type="match status" value="1"/>
</dbReference>
<gene>
    <name evidence="6" type="ORF">OW763_01000</name>
</gene>
<name>A0ABT4CX59_9CLOT</name>
<dbReference type="RefSeq" id="WP_268039200.1">
    <property type="nucleotide sequence ID" value="NZ_JAPQER010000001.1"/>
</dbReference>